<dbReference type="PaxDb" id="768679-TTX_0135"/>
<dbReference type="InterPro" id="IPR037175">
    <property type="entry name" value="KFase_sf"/>
</dbReference>
<dbReference type="eggNOG" id="arCOG02462">
    <property type="taxonomic scope" value="Archaea"/>
</dbReference>
<name>G4RMI1_THETK</name>
<dbReference type="Proteomes" id="UP000002654">
    <property type="component" value="Chromosome"/>
</dbReference>
<gene>
    <name evidence="1" type="ordered locus">TTX_0135</name>
</gene>
<dbReference type="GO" id="GO:0019441">
    <property type="term" value="P:L-tryptophan catabolic process to kynurenine"/>
    <property type="evidence" value="ECO:0007669"/>
    <property type="project" value="InterPro"/>
</dbReference>
<evidence type="ECO:0000313" key="1">
    <source>
        <dbReference type="EMBL" id="CCC80812.1"/>
    </source>
</evidence>
<dbReference type="STRING" id="768679.TTX_0135"/>
<dbReference type="InterPro" id="IPR007325">
    <property type="entry name" value="KFase/CYL"/>
</dbReference>
<dbReference type="RefSeq" id="WP_014126070.1">
    <property type="nucleotide sequence ID" value="NC_016070.1"/>
</dbReference>
<dbReference type="Pfam" id="PF04199">
    <property type="entry name" value="Cyclase"/>
    <property type="match status" value="1"/>
</dbReference>
<sequence>MKVIDLSRELYEGMPVYPGDPIFRHTYLSVARSYGEVTLSRVEMGAHTGTHVDLPAHFVPGGASIEALDASRFVAYGSVIDLSYKRPGEAITAEDLWRRSELIKRGEAVMIYTGFSAKYGTEEFLYNWPYLDRGAADYLAEARVAAVGVEGMSVAGYPGVQGFPYPPRVSKDDVAYVHYKLLSSGVIVIENVTNLDKVLSECGGRALFIFAPIKIRGGEGGPARVLALC</sequence>
<dbReference type="HOGENOM" id="CLU_030671_3_0_2"/>
<dbReference type="AlphaFoldDB" id="G4RMI1"/>
<dbReference type="EMBL" id="FN869859">
    <property type="protein sequence ID" value="CCC80812.1"/>
    <property type="molecule type" value="Genomic_DNA"/>
</dbReference>
<dbReference type="SUPFAM" id="SSF102198">
    <property type="entry name" value="Putative cyclase"/>
    <property type="match status" value="1"/>
</dbReference>
<protein>
    <submittedName>
        <fullName evidence="1">Metal-dependent hydrolase</fullName>
    </submittedName>
</protein>
<keyword evidence="1" id="KW-0378">Hydrolase</keyword>
<dbReference type="KEGG" id="ttn:TTX_0135"/>
<accession>G4RMI1</accession>
<dbReference type="PANTHER" id="PTHR31118">
    <property type="entry name" value="CYCLASE-LIKE PROTEIN 2"/>
    <property type="match status" value="1"/>
</dbReference>
<dbReference type="GeneID" id="11263144"/>
<dbReference type="OrthoDB" id="9014at2157"/>
<dbReference type="PATRIC" id="fig|768679.9.peg.140"/>
<dbReference type="Gene3D" id="3.50.30.50">
    <property type="entry name" value="Putative cyclase"/>
    <property type="match status" value="1"/>
</dbReference>
<dbReference type="GO" id="GO:0004061">
    <property type="term" value="F:arylformamidase activity"/>
    <property type="evidence" value="ECO:0007669"/>
    <property type="project" value="InterPro"/>
</dbReference>
<dbReference type="PANTHER" id="PTHR31118:SF12">
    <property type="entry name" value="CYCLASE-LIKE PROTEIN 2"/>
    <property type="match status" value="1"/>
</dbReference>
<keyword evidence="2" id="KW-1185">Reference proteome</keyword>
<proteinExistence type="predicted"/>
<evidence type="ECO:0000313" key="2">
    <source>
        <dbReference type="Proteomes" id="UP000002654"/>
    </source>
</evidence>
<organism evidence="1 2">
    <name type="scientific">Thermoproteus tenax (strain ATCC 35583 / DSM 2078 / JCM 9277 / NBRC 100435 / Kra 1)</name>
    <dbReference type="NCBI Taxonomy" id="768679"/>
    <lineage>
        <taxon>Archaea</taxon>
        <taxon>Thermoproteota</taxon>
        <taxon>Thermoprotei</taxon>
        <taxon>Thermoproteales</taxon>
        <taxon>Thermoproteaceae</taxon>
        <taxon>Thermoproteus</taxon>
    </lineage>
</organism>
<reference evidence="1 2" key="1">
    <citation type="journal article" date="2011" name="PLoS ONE">
        <title>The complete genome sequence of Thermoproteus tenax: a physiologically versatile member of the Crenarchaeota.</title>
        <authorList>
            <person name="Siebers B."/>
            <person name="Zaparty M."/>
            <person name="Raddatz G."/>
            <person name="Tjaden B."/>
            <person name="Albers S.V."/>
            <person name="Bell S.D."/>
            <person name="Blombach F."/>
            <person name="Kletzin A."/>
            <person name="Kyrpides N."/>
            <person name="Lanz C."/>
            <person name="Plagens A."/>
            <person name="Rampp M."/>
            <person name="Rosinus A."/>
            <person name="von Jan M."/>
            <person name="Makarova K.S."/>
            <person name="Klenk H.P."/>
            <person name="Schuster S.C."/>
            <person name="Hensel R."/>
        </authorList>
    </citation>
    <scope>NUCLEOTIDE SEQUENCE [LARGE SCALE GENOMIC DNA]</scope>
    <source>
        <strain evidence="2">ATCC 35583 / DSM 2078 / JCM 9277 / NBRC 100435 / Kra 1</strain>
    </source>
</reference>